<keyword evidence="1" id="KW-1133">Transmembrane helix</keyword>
<protein>
    <recommendedName>
        <fullName evidence="4">Magnesium transporter NIPA</fullName>
    </recommendedName>
</protein>
<evidence type="ECO:0000313" key="2">
    <source>
        <dbReference type="EMBL" id="GAA3195716.1"/>
    </source>
</evidence>
<dbReference type="PANTHER" id="PTHR40761">
    <property type="entry name" value="CONSERVED INTEGRAL MEMBRANE ALANINE VALINE AND LEUCINE RICH PROTEIN-RELATED"/>
    <property type="match status" value="1"/>
</dbReference>
<dbReference type="RefSeq" id="WP_344821841.1">
    <property type="nucleotide sequence ID" value="NZ_BAAAUV010000002.1"/>
</dbReference>
<feature type="transmembrane region" description="Helical" evidence="1">
    <location>
        <begin position="74"/>
        <end position="94"/>
    </location>
</feature>
<comment type="caution">
    <text evidence="2">The sequence shown here is derived from an EMBL/GenBank/DDBJ whole genome shotgun (WGS) entry which is preliminary data.</text>
</comment>
<gene>
    <name evidence="2" type="ORF">GCM10010468_06000</name>
</gene>
<evidence type="ECO:0000256" key="1">
    <source>
        <dbReference type="SAM" id="Phobius"/>
    </source>
</evidence>
<reference evidence="3" key="1">
    <citation type="journal article" date="2019" name="Int. J. Syst. Evol. Microbiol.">
        <title>The Global Catalogue of Microorganisms (GCM) 10K type strain sequencing project: providing services to taxonomists for standard genome sequencing and annotation.</title>
        <authorList>
            <consortium name="The Broad Institute Genomics Platform"/>
            <consortium name="The Broad Institute Genome Sequencing Center for Infectious Disease"/>
            <person name="Wu L."/>
            <person name="Ma J."/>
        </authorList>
    </citation>
    <scope>NUCLEOTIDE SEQUENCE [LARGE SCALE GENOMIC DNA]</scope>
    <source>
        <strain evidence="3">JCM 9377</strain>
    </source>
</reference>
<feature type="transmembrane region" description="Helical" evidence="1">
    <location>
        <begin position="166"/>
        <end position="186"/>
    </location>
</feature>
<feature type="transmembrane region" description="Helical" evidence="1">
    <location>
        <begin position="233"/>
        <end position="255"/>
    </location>
</feature>
<feature type="transmembrane region" description="Helical" evidence="1">
    <location>
        <begin position="6"/>
        <end position="25"/>
    </location>
</feature>
<dbReference type="Proteomes" id="UP001501237">
    <property type="component" value="Unassembled WGS sequence"/>
</dbReference>
<feature type="transmembrane region" description="Helical" evidence="1">
    <location>
        <begin position="206"/>
        <end position="226"/>
    </location>
</feature>
<feature type="transmembrane region" description="Helical" evidence="1">
    <location>
        <begin position="261"/>
        <end position="282"/>
    </location>
</feature>
<dbReference type="InterPro" id="IPR037185">
    <property type="entry name" value="EmrE-like"/>
</dbReference>
<organism evidence="2 3">
    <name type="scientific">Actinocorallia longicatena</name>
    <dbReference type="NCBI Taxonomy" id="111803"/>
    <lineage>
        <taxon>Bacteria</taxon>
        <taxon>Bacillati</taxon>
        <taxon>Actinomycetota</taxon>
        <taxon>Actinomycetes</taxon>
        <taxon>Streptosporangiales</taxon>
        <taxon>Thermomonosporaceae</taxon>
        <taxon>Actinocorallia</taxon>
    </lineage>
</organism>
<evidence type="ECO:0000313" key="3">
    <source>
        <dbReference type="Proteomes" id="UP001501237"/>
    </source>
</evidence>
<accession>A0ABP6Q174</accession>
<feature type="transmembrane region" description="Helical" evidence="1">
    <location>
        <begin position="37"/>
        <end position="62"/>
    </location>
</feature>
<keyword evidence="1" id="KW-0472">Membrane</keyword>
<dbReference type="PANTHER" id="PTHR40761:SF1">
    <property type="entry name" value="CONSERVED INTEGRAL MEMBRANE ALANINE VALINE AND LEUCINE RICH PROTEIN-RELATED"/>
    <property type="match status" value="1"/>
</dbReference>
<name>A0ABP6Q174_9ACTN</name>
<keyword evidence="3" id="KW-1185">Reference proteome</keyword>
<feature type="transmembrane region" description="Helical" evidence="1">
    <location>
        <begin position="103"/>
        <end position="121"/>
    </location>
</feature>
<sequence length="307" mass="33385">MEAALTAVVATALYYLGVAFFKVSAAQMDRLRGTKPVHLLVAMLTSRLWWTGFLLGLSGFVLQFVALSMLPLSVAQPIFVSTLVVCLAIAFGYFGERLTPREWSALGLFAFATLLVALSVVPVERSDTATPPLWLLLAVTLPSILIAVMMFSAGDWKPAGRHARKLTGVAYGLSSGVLIGTMELSVKGMSNVWNAHHSLPPFLTNPYLYTFCVAAVVGLGQLQIALQRCRMAIVLTVCTVVAKTQLLVTATLLYGEAWPDSTVYGALRLTGFLLGLTALAFFPRYETPDHQIDPLSQPHHYATRHPF</sequence>
<dbReference type="EMBL" id="BAAAUV010000002">
    <property type="protein sequence ID" value="GAA3195716.1"/>
    <property type="molecule type" value="Genomic_DNA"/>
</dbReference>
<dbReference type="Gene3D" id="1.10.3730.20">
    <property type="match status" value="1"/>
</dbReference>
<feature type="transmembrane region" description="Helical" evidence="1">
    <location>
        <begin position="133"/>
        <end position="154"/>
    </location>
</feature>
<dbReference type="SUPFAM" id="SSF103481">
    <property type="entry name" value="Multidrug resistance efflux transporter EmrE"/>
    <property type="match status" value="1"/>
</dbReference>
<proteinExistence type="predicted"/>
<keyword evidence="1" id="KW-0812">Transmembrane</keyword>
<evidence type="ECO:0008006" key="4">
    <source>
        <dbReference type="Google" id="ProtNLM"/>
    </source>
</evidence>